<feature type="compositionally biased region" description="Basic and acidic residues" evidence="1">
    <location>
        <begin position="10"/>
        <end position="21"/>
    </location>
</feature>
<feature type="region of interest" description="Disordered" evidence="1">
    <location>
        <begin position="1"/>
        <end position="21"/>
    </location>
</feature>
<sequence length="144" mass="17243">WPGRKQKKKSSVDVKKKEEEKTKSYLKLRREREQFRKRLVEIIVNKDLAAESVVDKPPTEHERQILRYQYYIKYGVDTEHVSPIDYRWIGKILGMIPNHLKTNEDHLTEMFHEMEENYLHTVKKSVVDFVLQDPADVIVPPKQQ</sequence>
<dbReference type="AlphaFoldDB" id="A0A0K8TAK6"/>
<feature type="non-terminal residue" evidence="2">
    <location>
        <position position="1"/>
    </location>
</feature>
<proteinExistence type="predicted"/>
<accession>A0A0K8TAK6</accession>
<evidence type="ECO:0000313" key="2">
    <source>
        <dbReference type="EMBL" id="JAG62568.1"/>
    </source>
</evidence>
<organism evidence="2">
    <name type="scientific">Lygus hesperus</name>
    <name type="common">Western plant bug</name>
    <dbReference type="NCBI Taxonomy" id="30085"/>
    <lineage>
        <taxon>Eukaryota</taxon>
        <taxon>Metazoa</taxon>
        <taxon>Ecdysozoa</taxon>
        <taxon>Arthropoda</taxon>
        <taxon>Hexapoda</taxon>
        <taxon>Insecta</taxon>
        <taxon>Pterygota</taxon>
        <taxon>Neoptera</taxon>
        <taxon>Paraneoptera</taxon>
        <taxon>Hemiptera</taxon>
        <taxon>Heteroptera</taxon>
        <taxon>Panheteroptera</taxon>
        <taxon>Cimicomorpha</taxon>
        <taxon>Miridae</taxon>
        <taxon>Mirini</taxon>
        <taxon>Lygus</taxon>
    </lineage>
</organism>
<name>A0A0K8TAK6_LYGHE</name>
<dbReference type="EMBL" id="GBRD01003253">
    <property type="protein sequence ID" value="JAG62568.1"/>
    <property type="molecule type" value="Transcribed_RNA"/>
</dbReference>
<protein>
    <submittedName>
        <fullName evidence="2">Uncharacterized protein</fullName>
    </submittedName>
</protein>
<feature type="non-terminal residue" evidence="2">
    <location>
        <position position="144"/>
    </location>
</feature>
<reference evidence="2" key="1">
    <citation type="submission" date="2014-09" db="EMBL/GenBank/DDBJ databases">
        <authorList>
            <person name="Magalhaes I.L.F."/>
            <person name="Oliveira U."/>
            <person name="Santos F.R."/>
            <person name="Vidigal T.H.D.A."/>
            <person name="Brescovit A.D."/>
            <person name="Santos A.J."/>
        </authorList>
    </citation>
    <scope>NUCLEOTIDE SEQUENCE</scope>
</reference>
<evidence type="ECO:0000256" key="1">
    <source>
        <dbReference type="SAM" id="MobiDB-lite"/>
    </source>
</evidence>